<feature type="non-terminal residue" evidence="1">
    <location>
        <position position="183"/>
    </location>
</feature>
<dbReference type="Gene3D" id="3.40.50.300">
    <property type="entry name" value="P-loop containing nucleotide triphosphate hydrolases"/>
    <property type="match status" value="1"/>
</dbReference>
<evidence type="ECO:0000313" key="1">
    <source>
        <dbReference type="EMBL" id="KKL27914.1"/>
    </source>
</evidence>
<name>A0A0F9C178_9ZZZZ</name>
<dbReference type="AlphaFoldDB" id="A0A0F9C178"/>
<dbReference type="EMBL" id="LAZR01035288">
    <property type="protein sequence ID" value="KKL27914.1"/>
    <property type="molecule type" value="Genomic_DNA"/>
</dbReference>
<accession>A0A0F9C178</accession>
<dbReference type="InterPro" id="IPR027417">
    <property type="entry name" value="P-loop_NTPase"/>
</dbReference>
<protein>
    <submittedName>
        <fullName evidence="1">Uncharacterized protein</fullName>
    </submittedName>
</protein>
<proteinExistence type="predicted"/>
<organism evidence="1">
    <name type="scientific">marine sediment metagenome</name>
    <dbReference type="NCBI Taxonomy" id="412755"/>
    <lineage>
        <taxon>unclassified sequences</taxon>
        <taxon>metagenomes</taxon>
        <taxon>ecological metagenomes</taxon>
    </lineage>
</organism>
<gene>
    <name evidence="1" type="ORF">LCGC14_2380420</name>
</gene>
<comment type="caution">
    <text evidence="1">The sequence shown here is derived from an EMBL/GenBank/DDBJ whole genome shotgun (WGS) entry which is preliminary data.</text>
</comment>
<sequence>MTDLVGSPWRHIIESLFSVIAKPDAEGVRKMIPFQLNATQQRLDAELCGRDIVPKARQLGVSTYVIGRYVAKSIALENQRSVIISHEESATKRLLATATYMINNLRSPDNSIEIIVDTQRQTQAEIVFNKTNSWFYIGTAGSRAFGRGDTIDNLHCSEYAWWPEHSELLSGILGSVPTHGEVI</sequence>
<reference evidence="1" key="1">
    <citation type="journal article" date="2015" name="Nature">
        <title>Complex archaea that bridge the gap between prokaryotes and eukaryotes.</title>
        <authorList>
            <person name="Spang A."/>
            <person name="Saw J.H."/>
            <person name="Jorgensen S.L."/>
            <person name="Zaremba-Niedzwiedzka K."/>
            <person name="Martijn J."/>
            <person name="Lind A.E."/>
            <person name="van Eijk R."/>
            <person name="Schleper C."/>
            <person name="Guy L."/>
            <person name="Ettema T.J."/>
        </authorList>
    </citation>
    <scope>NUCLEOTIDE SEQUENCE</scope>
</reference>